<dbReference type="PANTHER" id="PTHR31424">
    <property type="entry name" value="PROTEIN CBG23806"/>
    <property type="match status" value="1"/>
</dbReference>
<dbReference type="PANTHER" id="PTHR31424:SF5">
    <property type="entry name" value="APPLE DOMAIN-CONTAINING PROTEIN"/>
    <property type="match status" value="1"/>
</dbReference>
<dbReference type="EMBL" id="QKWP01000409">
    <property type="protein sequence ID" value="RIB20598.1"/>
    <property type="molecule type" value="Genomic_DNA"/>
</dbReference>
<comment type="caution">
    <text evidence="1">The sequence shown here is derived from an EMBL/GenBank/DDBJ whole genome shotgun (WGS) entry which is preliminary data.</text>
</comment>
<dbReference type="AlphaFoldDB" id="A0A397VFM9"/>
<gene>
    <name evidence="1" type="ORF">C2G38_2035120</name>
</gene>
<name>A0A397VFM9_9GLOM</name>
<sequence>MSPSQHRYPENNPFSLKQNNATYIYTIISEGFYPPSIKRNPDTQAKLSGVHVFGLNAIDVEQERLKKKRSHSFKPFNMLSESMKTKRSRAFSMQVGTAFKSEIPKFYNPIDKPVLQELRFNVQDKDYVVNFYNKYDNDKKKDQHVELVTKIVDQSPISRNAYRNLAAVQYELPRDHSILNTRKKINEEMYQKIPISILNITDIPLIATNEYSDINDQEVEEEILQYIGKAGYRRITYILLFLIPGLVDRKVLNINNPVINVRISGDGSNVGRKIQHVMLTCSILDDVSNLYNADNHYTIILCPGTENYDLFKKITAPLAYELDNLVKNGLEDFTGLRWQIKPYFSSDWKFLYIILGFNAPNANHFCPWCLCTKKDIGTKDKVFTIEKSMTQLQATKSPPGHKKIPLFPMIPLENYVPDELHVMLRIWDRLWGLVIQELKSECRYDEYNRGVIVREMDRILVKFKFWQEHNTENWSYTSLMRDDKEKVLHKFEVIFDEERATLINRLWRDFFALYKLMKQPGTDPSFFATQAKNWLNLFLTPHEGEPNTTFFKKGLYRSKDVTPYMHLLIHHIPEFMGHYQHFGFAAFSCAAVEKKNHNHVVTFFRKTMKNGGNGVERKSAIFEILDYENRSLYFNSQNFNNLDSRPQYFHIKQHEF</sequence>
<reference evidence="1 2" key="1">
    <citation type="submission" date="2018-06" db="EMBL/GenBank/DDBJ databases">
        <title>Comparative genomics reveals the genomic features of Rhizophagus irregularis, R. cerebriforme, R. diaphanum and Gigaspora rosea, and their symbiotic lifestyle signature.</title>
        <authorList>
            <person name="Morin E."/>
            <person name="San Clemente H."/>
            <person name="Chen E.C.H."/>
            <person name="De La Providencia I."/>
            <person name="Hainaut M."/>
            <person name="Kuo A."/>
            <person name="Kohler A."/>
            <person name="Murat C."/>
            <person name="Tang N."/>
            <person name="Roy S."/>
            <person name="Loubradou J."/>
            <person name="Henrissat B."/>
            <person name="Grigoriev I.V."/>
            <person name="Corradi N."/>
            <person name="Roux C."/>
            <person name="Martin F.M."/>
        </authorList>
    </citation>
    <scope>NUCLEOTIDE SEQUENCE [LARGE SCALE GENOMIC DNA]</scope>
    <source>
        <strain evidence="1 2">DAOM 194757</strain>
    </source>
</reference>
<proteinExistence type="predicted"/>
<organism evidence="1 2">
    <name type="scientific">Gigaspora rosea</name>
    <dbReference type="NCBI Taxonomy" id="44941"/>
    <lineage>
        <taxon>Eukaryota</taxon>
        <taxon>Fungi</taxon>
        <taxon>Fungi incertae sedis</taxon>
        <taxon>Mucoromycota</taxon>
        <taxon>Glomeromycotina</taxon>
        <taxon>Glomeromycetes</taxon>
        <taxon>Diversisporales</taxon>
        <taxon>Gigasporaceae</taxon>
        <taxon>Gigaspora</taxon>
    </lineage>
</organism>
<keyword evidence="2" id="KW-1185">Reference proteome</keyword>
<dbReference type="OrthoDB" id="2357358at2759"/>
<accession>A0A397VFM9</accession>
<evidence type="ECO:0000313" key="2">
    <source>
        <dbReference type="Proteomes" id="UP000266673"/>
    </source>
</evidence>
<evidence type="ECO:0000313" key="1">
    <source>
        <dbReference type="EMBL" id="RIB20598.1"/>
    </source>
</evidence>
<protein>
    <submittedName>
        <fullName evidence="1">Uncharacterized protein</fullName>
    </submittedName>
</protein>
<dbReference type="Proteomes" id="UP000266673">
    <property type="component" value="Unassembled WGS sequence"/>
</dbReference>